<accession>L8WQP9</accession>
<dbReference type="Gene3D" id="3.60.10.10">
    <property type="entry name" value="Endonuclease/exonuclease/phosphatase"/>
    <property type="match status" value="1"/>
</dbReference>
<name>L8WQP9_THACA</name>
<comment type="similarity">
    <text evidence="5">Belongs to the WD repeat STRAP family.</text>
</comment>
<dbReference type="SUPFAM" id="SSF50978">
    <property type="entry name" value="WD40 repeat-like"/>
    <property type="match status" value="1"/>
</dbReference>
<dbReference type="EMBL" id="AFRT01001461">
    <property type="protein sequence ID" value="ELU40310.1"/>
    <property type="molecule type" value="Genomic_DNA"/>
</dbReference>
<feature type="transmembrane region" description="Helical" evidence="9">
    <location>
        <begin position="804"/>
        <end position="828"/>
    </location>
</feature>
<dbReference type="InterPro" id="IPR005135">
    <property type="entry name" value="Endo/exonuclease/phosphatase"/>
</dbReference>
<dbReference type="Proteomes" id="UP000011668">
    <property type="component" value="Unassembled WGS sequence"/>
</dbReference>
<dbReference type="OrthoDB" id="387657at2759"/>
<keyword evidence="9" id="KW-1133">Transmembrane helix</keyword>
<dbReference type="InterPro" id="IPR036322">
    <property type="entry name" value="WD40_repeat_dom_sf"/>
</dbReference>
<dbReference type="PANTHER" id="PTHR19877">
    <property type="entry name" value="EUKARYOTIC TRANSLATION INITIATION FACTOR 3 SUBUNIT I"/>
    <property type="match status" value="1"/>
</dbReference>
<keyword evidence="3" id="KW-0677">Repeat</keyword>
<dbReference type="PANTHER" id="PTHR19877:SF13">
    <property type="entry name" value="SERINE-THREONINE KINASE RECEPTOR-ASSOCIATED PROTEIN"/>
    <property type="match status" value="1"/>
</dbReference>
<dbReference type="SMART" id="SM00320">
    <property type="entry name" value="WD40"/>
    <property type="match status" value="4"/>
</dbReference>
<organism evidence="11 12">
    <name type="scientific">Thanatephorus cucumeris (strain AG1-IA)</name>
    <name type="common">Rice sheath blight fungus</name>
    <name type="synonym">Rhizoctonia solani</name>
    <dbReference type="NCBI Taxonomy" id="983506"/>
    <lineage>
        <taxon>Eukaryota</taxon>
        <taxon>Fungi</taxon>
        <taxon>Dikarya</taxon>
        <taxon>Basidiomycota</taxon>
        <taxon>Agaricomycotina</taxon>
        <taxon>Agaricomycetes</taxon>
        <taxon>Cantharellales</taxon>
        <taxon>Ceratobasidiaceae</taxon>
        <taxon>Rhizoctonia</taxon>
        <taxon>Rhizoctonia solani AG-1</taxon>
    </lineage>
</organism>
<keyword evidence="11" id="KW-0675">Receptor</keyword>
<keyword evidence="9" id="KW-0472">Membrane</keyword>
<dbReference type="GO" id="GO:0016301">
    <property type="term" value="F:kinase activity"/>
    <property type="evidence" value="ECO:0007669"/>
    <property type="project" value="UniProtKB-KW"/>
</dbReference>
<reference evidence="11 12" key="1">
    <citation type="journal article" date="2013" name="Nat. Commun.">
        <title>The evolution and pathogenic mechanisms of the rice sheath blight pathogen.</title>
        <authorList>
            <person name="Zheng A."/>
            <person name="Lin R."/>
            <person name="Xu L."/>
            <person name="Qin P."/>
            <person name="Tang C."/>
            <person name="Ai P."/>
            <person name="Zhang D."/>
            <person name="Liu Y."/>
            <person name="Sun Z."/>
            <person name="Feng H."/>
            <person name="Wang Y."/>
            <person name="Chen Y."/>
            <person name="Liang X."/>
            <person name="Fu R."/>
            <person name="Li Q."/>
            <person name="Zhang J."/>
            <person name="Yu X."/>
            <person name="Xie Z."/>
            <person name="Ding L."/>
            <person name="Guan P."/>
            <person name="Tang J."/>
            <person name="Liang Y."/>
            <person name="Wang S."/>
            <person name="Deng Q."/>
            <person name="Li S."/>
            <person name="Zhu J."/>
            <person name="Wang L."/>
            <person name="Liu H."/>
            <person name="Li P."/>
        </authorList>
    </citation>
    <scope>NUCLEOTIDE SEQUENCE [LARGE SCALE GENOMIC DNA]</scope>
    <source>
        <strain evidence="12">AG-1 IA</strain>
    </source>
</reference>
<evidence type="ECO:0000256" key="6">
    <source>
        <dbReference type="ARBA" id="ARBA00040390"/>
    </source>
</evidence>
<feature type="repeat" description="WD" evidence="7">
    <location>
        <begin position="50"/>
        <end position="88"/>
    </location>
</feature>
<dbReference type="HOGENOM" id="CLU_300189_0_0_1"/>
<feature type="repeat" description="WD" evidence="7">
    <location>
        <begin position="268"/>
        <end position="294"/>
    </location>
</feature>
<evidence type="ECO:0000256" key="7">
    <source>
        <dbReference type="PROSITE-ProRule" id="PRU00221"/>
    </source>
</evidence>
<protein>
    <recommendedName>
        <fullName evidence="6">Serine-threonine kinase receptor-associated protein</fullName>
    </recommendedName>
</protein>
<dbReference type="Gene3D" id="2.130.10.10">
    <property type="entry name" value="YVTN repeat-like/Quinoprotein amine dehydrogenase"/>
    <property type="match status" value="1"/>
</dbReference>
<feature type="compositionally biased region" description="Polar residues" evidence="8">
    <location>
        <begin position="859"/>
        <end position="870"/>
    </location>
</feature>
<keyword evidence="12" id="KW-1185">Reference proteome</keyword>
<evidence type="ECO:0000259" key="10">
    <source>
        <dbReference type="Pfam" id="PF03372"/>
    </source>
</evidence>
<keyword evidence="11" id="KW-0418">Kinase</keyword>
<evidence type="ECO:0000313" key="11">
    <source>
        <dbReference type="EMBL" id="ELU40310.1"/>
    </source>
</evidence>
<dbReference type="GO" id="GO:0003723">
    <property type="term" value="F:RNA binding"/>
    <property type="evidence" value="ECO:0007669"/>
    <property type="project" value="TreeGrafter"/>
</dbReference>
<evidence type="ECO:0000256" key="5">
    <source>
        <dbReference type="ARBA" id="ARBA00038394"/>
    </source>
</evidence>
<sequence length="998" mass="107203">MAARNTPLTCAGHTRPVVHLAFSPKQEDDGTYLLVSSCKDGNPMLRDWRHKGAVWQTKLSSDSARALTGSADFTAKLWDTYTGQSLVSLPHEHIVRTVALGPGGTKGMTAGQEKKVRIWDLGRAGQGANAPDPSFLKAPGLATAHEGTIKSVVWGDENLGVSAGDDAVVRWWDLRTLASPFHLKLPEAPTSMELSIPTHTLTITHGKTVSFVPLAGPESGPSHQVTLVHAPSSASLHPVFGDRFVAGSVGDPWVRVYGLEMGEEREVYKGHHGPVHCVEYSPDGEMYATGSEDGMSLCSRTLTTWLTHDVGTIRLWQTTPGKSYGLWQGTINGRDDVIKRGGWRVEQRTATAGNAYSVQSGDYILYSTSAIPQQHTVYSRTVSASVLAAGSTLVAAAPAQAVLELSGVERLPTPATVQTSNATLAAADRDESNIRVLTFNCWGLRFVSQHRLARVTAIADRILNASPAYDVVALQELWLKSDHALVAEAVAPVLPYSTVFYSGAFGSGLSLFSRYPIEQAQMHPFALAGDPIDVLGGDWFVGKGVAAATLAHPVLGHVELLTSHMFARGGETGTVLQQAHRLIGAWEYSQLIRRAAELGRYVIVAGDFNAVDGSAPLEFIRAHAKVQDAWWETHNLTSPAVPIVFPIPKEGAATSALAAIHQHGVTADSPLNSWSAGKPLDATARRHLGKRLDYVLYRGPDARAEFELVASEAKVVMTERMADLGVSLSDHFGVEVVLGITPAGVSTQPERPEFSETKVGANATEILPPLPIPPPVARTRALVLHDTLHVLHAAIPASYAASTAYLTTGIACAFSLVALAVAAGAVGWGPNAKRHRPRVERSNTDNTSPVRAERKRTRAYTTPSPTHPTDPQSPQTPLSSPPPSSPPPALRLPFLPSSSSSTKSRPIQAPWWLGIVLVLAGGLLAAAGTTLLYAGVLFGRWERNAIWDVIDQMERLSSRGGIGLIYTWGCKFLLAPQRCPRWDMLGSLEYVIDDLVEF</sequence>
<evidence type="ECO:0000256" key="3">
    <source>
        <dbReference type="ARBA" id="ARBA00022737"/>
    </source>
</evidence>
<proteinExistence type="inferred from homology"/>
<keyword evidence="11" id="KW-0808">Transferase</keyword>
<keyword evidence="9" id="KW-0812">Transmembrane</keyword>
<evidence type="ECO:0000256" key="8">
    <source>
        <dbReference type="SAM" id="MobiDB-lite"/>
    </source>
</evidence>
<evidence type="ECO:0000313" key="12">
    <source>
        <dbReference type="Proteomes" id="UP000011668"/>
    </source>
</evidence>
<evidence type="ECO:0000256" key="4">
    <source>
        <dbReference type="ARBA" id="ARBA00023187"/>
    </source>
</evidence>
<feature type="compositionally biased region" description="Pro residues" evidence="8">
    <location>
        <begin position="879"/>
        <end position="890"/>
    </location>
</feature>
<keyword evidence="2" id="KW-0507">mRNA processing</keyword>
<dbReference type="Pfam" id="PF00400">
    <property type="entry name" value="WD40"/>
    <property type="match status" value="2"/>
</dbReference>
<dbReference type="AlphaFoldDB" id="L8WQP9"/>
<dbReference type="GO" id="GO:0000387">
    <property type="term" value="P:spliceosomal snRNP assembly"/>
    <property type="evidence" value="ECO:0007669"/>
    <property type="project" value="TreeGrafter"/>
</dbReference>
<dbReference type="InterPro" id="IPR015943">
    <property type="entry name" value="WD40/YVTN_repeat-like_dom_sf"/>
</dbReference>
<feature type="repeat" description="WD" evidence="7">
    <location>
        <begin position="88"/>
        <end position="121"/>
    </location>
</feature>
<evidence type="ECO:0000256" key="9">
    <source>
        <dbReference type="SAM" id="Phobius"/>
    </source>
</evidence>
<feature type="compositionally biased region" description="Low complexity" evidence="8">
    <location>
        <begin position="891"/>
        <end position="905"/>
    </location>
</feature>
<dbReference type="STRING" id="983506.L8WQP9"/>
<evidence type="ECO:0000256" key="2">
    <source>
        <dbReference type="ARBA" id="ARBA00022664"/>
    </source>
</evidence>
<feature type="repeat" description="WD" evidence="7">
    <location>
        <begin position="142"/>
        <end position="176"/>
    </location>
</feature>
<gene>
    <name evidence="11" type="ORF">AG1IA_05661</name>
</gene>
<dbReference type="SUPFAM" id="SSF56219">
    <property type="entry name" value="DNase I-like"/>
    <property type="match status" value="1"/>
</dbReference>
<dbReference type="InterPro" id="IPR036691">
    <property type="entry name" value="Endo/exonu/phosph_ase_sf"/>
</dbReference>
<feature type="region of interest" description="Disordered" evidence="8">
    <location>
        <begin position="830"/>
        <end position="905"/>
    </location>
</feature>
<feature type="transmembrane region" description="Helical" evidence="9">
    <location>
        <begin position="911"/>
        <end position="936"/>
    </location>
</feature>
<comment type="caution">
    <text evidence="11">The sequence shown here is derived from an EMBL/GenBank/DDBJ whole genome shotgun (WGS) entry which is preliminary data.</text>
</comment>
<evidence type="ECO:0000256" key="1">
    <source>
        <dbReference type="ARBA" id="ARBA00022574"/>
    </source>
</evidence>
<dbReference type="GO" id="GO:0032797">
    <property type="term" value="C:SMN complex"/>
    <property type="evidence" value="ECO:0007669"/>
    <property type="project" value="TreeGrafter"/>
</dbReference>
<dbReference type="Pfam" id="PF03372">
    <property type="entry name" value="Exo_endo_phos"/>
    <property type="match status" value="1"/>
</dbReference>
<keyword evidence="4" id="KW-0508">mRNA splicing</keyword>
<dbReference type="PROSITE" id="PS50082">
    <property type="entry name" value="WD_REPEATS_2"/>
    <property type="match status" value="4"/>
</dbReference>
<keyword evidence="1 7" id="KW-0853">WD repeat</keyword>
<dbReference type="InterPro" id="IPR001680">
    <property type="entry name" value="WD40_rpt"/>
</dbReference>
<feature type="domain" description="Endonuclease/exonuclease/phosphatase" evidence="10">
    <location>
        <begin position="437"/>
        <end position="731"/>
    </location>
</feature>